<name>A0AA48WDY6_9BURK</name>
<dbReference type="Proteomes" id="UP000662888">
    <property type="component" value="Chromosome"/>
</dbReference>
<protein>
    <submittedName>
        <fullName evidence="2">Uncharacterized protein</fullName>
    </submittedName>
</protein>
<keyword evidence="3" id="KW-1185">Reference proteome</keyword>
<dbReference type="RefSeq" id="WP_206089388.1">
    <property type="nucleotide sequence ID" value="NZ_CP065053.1"/>
</dbReference>
<feature type="transmembrane region" description="Helical" evidence="1">
    <location>
        <begin position="6"/>
        <end position="26"/>
    </location>
</feature>
<evidence type="ECO:0000313" key="2">
    <source>
        <dbReference type="EMBL" id="QPI49747.1"/>
    </source>
</evidence>
<keyword evidence="1" id="KW-1133">Transmembrane helix</keyword>
<dbReference type="EMBL" id="CP065053">
    <property type="protein sequence ID" value="QPI49747.1"/>
    <property type="molecule type" value="Genomic_DNA"/>
</dbReference>
<organism evidence="2 3">
    <name type="scientific">Massilia antarctica</name>
    <dbReference type="NCBI Taxonomy" id="2765360"/>
    <lineage>
        <taxon>Bacteria</taxon>
        <taxon>Pseudomonadati</taxon>
        <taxon>Pseudomonadota</taxon>
        <taxon>Betaproteobacteria</taxon>
        <taxon>Burkholderiales</taxon>
        <taxon>Oxalobacteraceae</taxon>
        <taxon>Telluria group</taxon>
        <taxon>Massilia</taxon>
    </lineage>
</organism>
<gene>
    <name evidence="2" type="ORF">IV454_30750</name>
</gene>
<proteinExistence type="predicted"/>
<evidence type="ECO:0000256" key="1">
    <source>
        <dbReference type="SAM" id="Phobius"/>
    </source>
</evidence>
<sequence length="135" mass="14995">MKKGVLIRLAIYAALVSIIILSIWVFKTSPWEREVSVTTSHETFTGPGPGIKILQIRDMRFVLLLGITPAPWPAEAHDIWQAARRGKVVHVAVPENGAVLRFDISGVTETGEMMIVCPSEVKAMHILQVLKIQAW</sequence>
<keyword evidence="1" id="KW-0472">Membrane</keyword>
<accession>A0AA48WDY6</accession>
<keyword evidence="1" id="KW-0812">Transmembrane</keyword>
<reference evidence="2 3" key="1">
    <citation type="submission" date="2020-11" db="EMBL/GenBank/DDBJ databases">
        <authorList>
            <person name="Sun Q."/>
        </authorList>
    </citation>
    <scope>NUCLEOTIDE SEQUENCE [LARGE SCALE GENOMIC DNA]</scope>
    <source>
        <strain evidence="2 3">P8398</strain>
    </source>
</reference>
<evidence type="ECO:0000313" key="3">
    <source>
        <dbReference type="Proteomes" id="UP000662888"/>
    </source>
</evidence>